<keyword evidence="7 10" id="KW-0472">Membrane</keyword>
<dbReference type="PROSITE" id="PS00409">
    <property type="entry name" value="PROKAR_NTER_METHYL"/>
    <property type="match status" value="1"/>
</dbReference>
<feature type="transmembrane region" description="Helical" evidence="10">
    <location>
        <begin position="12"/>
        <end position="33"/>
    </location>
</feature>
<proteinExistence type="inferred from homology"/>
<keyword evidence="5 10" id="KW-0812">Transmembrane</keyword>
<comment type="similarity">
    <text evidence="9">Belongs to the ComGC family.</text>
</comment>
<evidence type="ECO:0000256" key="7">
    <source>
        <dbReference type="ARBA" id="ARBA00023136"/>
    </source>
</evidence>
<evidence type="ECO:0000256" key="2">
    <source>
        <dbReference type="ARBA" id="ARBA00004241"/>
    </source>
</evidence>
<evidence type="ECO:0000256" key="4">
    <source>
        <dbReference type="ARBA" id="ARBA00022481"/>
    </source>
</evidence>
<evidence type="ECO:0000313" key="12">
    <source>
        <dbReference type="Proteomes" id="UP000288669"/>
    </source>
</evidence>
<dbReference type="NCBIfam" id="NF040999">
    <property type="entry name" value="pilin_ComGC"/>
    <property type="match status" value="1"/>
</dbReference>
<dbReference type="NCBIfam" id="TIGR02532">
    <property type="entry name" value="IV_pilin_GFxxxE"/>
    <property type="match status" value="1"/>
</dbReference>
<dbReference type="InterPro" id="IPR000983">
    <property type="entry name" value="Bac_GSPG_pilin"/>
</dbReference>
<reference evidence="11 12" key="1">
    <citation type="submission" date="2017-05" db="EMBL/GenBank/DDBJ databases">
        <title>Vagococcus spp. assemblies.</title>
        <authorList>
            <person name="Gulvik C.A."/>
        </authorList>
    </citation>
    <scope>NUCLEOTIDE SEQUENCE [LARGE SCALE GENOMIC DNA]</scope>
    <source>
        <strain evidence="11 12">DSM 24756</strain>
    </source>
</reference>
<dbReference type="PIRSF" id="PIRSF029928">
    <property type="entry name" value="Late_competence_ComGC"/>
    <property type="match status" value="1"/>
</dbReference>
<evidence type="ECO:0008006" key="13">
    <source>
        <dbReference type="Google" id="ProtNLM"/>
    </source>
</evidence>
<dbReference type="GO" id="GO:0009986">
    <property type="term" value="C:cell surface"/>
    <property type="evidence" value="ECO:0007669"/>
    <property type="project" value="UniProtKB-SubCell"/>
</dbReference>
<comment type="subcellular location">
    <subcellularLocation>
        <location evidence="1">Cell membrane</location>
        <topology evidence="1">Single-pass membrane protein</topology>
    </subcellularLocation>
    <subcellularLocation>
        <location evidence="2">Cell surface</location>
    </subcellularLocation>
</comment>
<dbReference type="PRINTS" id="PR00813">
    <property type="entry name" value="BCTERIALGSPG"/>
</dbReference>
<dbReference type="AlphaFoldDB" id="A0A430AGP7"/>
<dbReference type="GO" id="GO:0015628">
    <property type="term" value="P:protein secretion by the type II secretion system"/>
    <property type="evidence" value="ECO:0007669"/>
    <property type="project" value="InterPro"/>
</dbReference>
<accession>A0A430AGP7</accession>
<evidence type="ECO:0000256" key="8">
    <source>
        <dbReference type="ARBA" id="ARBA00023287"/>
    </source>
</evidence>
<dbReference type="OrthoDB" id="2200323at2"/>
<keyword evidence="8" id="KW-0178">Competence</keyword>
<evidence type="ECO:0000256" key="6">
    <source>
        <dbReference type="ARBA" id="ARBA00022989"/>
    </source>
</evidence>
<dbReference type="Proteomes" id="UP000288669">
    <property type="component" value="Unassembled WGS sequence"/>
</dbReference>
<name>A0A430AGP7_9ENTE</name>
<evidence type="ECO:0000256" key="1">
    <source>
        <dbReference type="ARBA" id="ARBA00004162"/>
    </source>
</evidence>
<keyword evidence="6 10" id="KW-1133">Transmembrane helix</keyword>
<comment type="caution">
    <text evidence="11">The sequence shown here is derived from an EMBL/GenBank/DDBJ whole genome shotgun (WGS) entry which is preliminary data.</text>
</comment>
<keyword evidence="4" id="KW-0488">Methylation</keyword>
<dbReference type="EMBL" id="NGJZ01000002">
    <property type="protein sequence ID" value="RSU07017.1"/>
    <property type="molecule type" value="Genomic_DNA"/>
</dbReference>
<dbReference type="GO" id="GO:0005886">
    <property type="term" value="C:plasma membrane"/>
    <property type="evidence" value="ECO:0007669"/>
    <property type="project" value="UniProtKB-SubCell"/>
</dbReference>
<dbReference type="InterPro" id="IPR012902">
    <property type="entry name" value="N_methyl_site"/>
</dbReference>
<organism evidence="11 12">
    <name type="scientific">Vagococcus entomophilus</name>
    <dbReference type="NCBI Taxonomy" id="1160095"/>
    <lineage>
        <taxon>Bacteria</taxon>
        <taxon>Bacillati</taxon>
        <taxon>Bacillota</taxon>
        <taxon>Bacilli</taxon>
        <taxon>Lactobacillales</taxon>
        <taxon>Enterococcaceae</taxon>
        <taxon>Vagococcus</taxon>
    </lineage>
</organism>
<evidence type="ECO:0000256" key="5">
    <source>
        <dbReference type="ARBA" id="ARBA00022692"/>
    </source>
</evidence>
<dbReference type="RefSeq" id="WP_126824326.1">
    <property type="nucleotide sequence ID" value="NZ_JBHLWU010000002.1"/>
</dbReference>
<sequence>MKCRKRTNKYAGFTLLEMLLVLSIIAVLLLLFVPNLSKKSELIQKEGTEALTKVIETQSELFKLEMEDHEVTWEKLFNNGYLTQKQIEDAKKRKIQLK</sequence>
<dbReference type="Pfam" id="PF07963">
    <property type="entry name" value="N_methyl"/>
    <property type="match status" value="1"/>
</dbReference>
<evidence type="ECO:0000256" key="10">
    <source>
        <dbReference type="SAM" id="Phobius"/>
    </source>
</evidence>
<protein>
    <recommendedName>
        <fullName evidence="13">Competence protein ComGC</fullName>
    </recommendedName>
</protein>
<keyword evidence="12" id="KW-1185">Reference proteome</keyword>
<dbReference type="GO" id="GO:0015627">
    <property type="term" value="C:type II protein secretion system complex"/>
    <property type="evidence" value="ECO:0007669"/>
    <property type="project" value="InterPro"/>
</dbReference>
<evidence type="ECO:0000256" key="3">
    <source>
        <dbReference type="ARBA" id="ARBA00022475"/>
    </source>
</evidence>
<dbReference type="GO" id="GO:0030420">
    <property type="term" value="P:establishment of competence for transformation"/>
    <property type="evidence" value="ECO:0007669"/>
    <property type="project" value="UniProtKB-KW"/>
</dbReference>
<gene>
    <name evidence="11" type="ORF">CBF30_07090</name>
</gene>
<keyword evidence="3" id="KW-1003">Cell membrane</keyword>
<evidence type="ECO:0000313" key="11">
    <source>
        <dbReference type="EMBL" id="RSU07017.1"/>
    </source>
</evidence>
<dbReference type="InterPro" id="IPR045584">
    <property type="entry name" value="Pilin-like"/>
</dbReference>
<evidence type="ECO:0000256" key="9">
    <source>
        <dbReference type="ARBA" id="ARBA00043982"/>
    </source>
</evidence>
<dbReference type="SUPFAM" id="SSF54523">
    <property type="entry name" value="Pili subunits"/>
    <property type="match status" value="1"/>
</dbReference>
<dbReference type="InterPro" id="IPR016940">
    <property type="entry name" value="ComGC"/>
</dbReference>